<dbReference type="PROSITE" id="PS50004">
    <property type="entry name" value="C2"/>
    <property type="match status" value="1"/>
</dbReference>
<dbReference type="PANTHER" id="PTHR10857:SF106">
    <property type="entry name" value="C2 DOMAIN-CONTAINING PROTEIN"/>
    <property type="match status" value="1"/>
</dbReference>
<dbReference type="SUPFAM" id="SSF49562">
    <property type="entry name" value="C2 domain (Calcium/lipid-binding domain, CaLB)"/>
    <property type="match status" value="2"/>
</dbReference>
<dbReference type="GO" id="GO:0005886">
    <property type="term" value="C:plasma membrane"/>
    <property type="evidence" value="ECO:0007669"/>
    <property type="project" value="TreeGrafter"/>
</dbReference>
<dbReference type="Pfam" id="PF07002">
    <property type="entry name" value="Copine"/>
    <property type="match status" value="1"/>
</dbReference>
<dbReference type="InterPro" id="IPR045052">
    <property type="entry name" value="Copine"/>
</dbReference>
<dbReference type="GO" id="GO:0071277">
    <property type="term" value="P:cellular response to calcium ion"/>
    <property type="evidence" value="ECO:0007669"/>
    <property type="project" value="TreeGrafter"/>
</dbReference>
<gene>
    <name evidence="2" type="ORF">HAZT_HAZT009624</name>
</gene>
<name>A0A6A0HDJ5_HYAAZ</name>
<dbReference type="Gene3D" id="2.60.40.150">
    <property type="entry name" value="C2 domain"/>
    <property type="match status" value="2"/>
</dbReference>
<evidence type="ECO:0000313" key="2">
    <source>
        <dbReference type="EMBL" id="KAA0203883.1"/>
    </source>
</evidence>
<dbReference type="Proteomes" id="UP000711488">
    <property type="component" value="Unassembled WGS sequence"/>
</dbReference>
<dbReference type="CDD" id="cd04048">
    <property type="entry name" value="C2A_Copine"/>
    <property type="match status" value="1"/>
</dbReference>
<dbReference type="InterPro" id="IPR010734">
    <property type="entry name" value="Copine_C"/>
</dbReference>
<dbReference type="SMART" id="SM00239">
    <property type="entry name" value="C2"/>
    <property type="match status" value="2"/>
</dbReference>
<dbReference type="InterPro" id="IPR035892">
    <property type="entry name" value="C2_domain_sf"/>
</dbReference>
<sequence>MAGGTAINPTSLIELTISCRNLRDTDVFSKSDPIAVLYYKPFATNKWLELRRTECISNTLNPDFVTKLPITYHFEEQQHLKFCIYDIDSRNPNLDNHDFLGEYECSLATLVSEGKVEKPLVDKGCNVSCGNIIIVAEEMSACREEMTIQFIGKNLVNNHWFGKISPFLEFYKANEDNSFTLVHRTEPVRHCINPVWKDFKAQLRSFCSGDYDRTIKVNCREFVNSGNHKLLGSFMTNVRTLLQGPGPQNVYLLIDEDKKKRKGSSYKPGGEVHVSMAHVQEVFSFIDYLKGGTDLNAFIAIDFTDITSECSAAVHLNAFITKDITSECSAAVHLNAFIAKDISGECSAAVHLNAFIAIDFTASNGNPQSPDSLHHIDVTNSGKQNQYQRAIQAVGEIIEDYDSDKYFPVLGFGARVPPDFSTVTHLFFVNGDATNPYCYRVRGVLDAYHSCLSRVQLYGPTNFAPIITRRVER</sequence>
<dbReference type="GO" id="GO:0005544">
    <property type="term" value="F:calcium-dependent phospholipid binding"/>
    <property type="evidence" value="ECO:0007669"/>
    <property type="project" value="InterPro"/>
</dbReference>
<dbReference type="InterPro" id="IPR037768">
    <property type="entry name" value="C2B_Copine"/>
</dbReference>
<dbReference type="EMBL" id="JQDR03000429">
    <property type="protein sequence ID" value="KAA0203883.1"/>
    <property type="molecule type" value="Genomic_DNA"/>
</dbReference>
<dbReference type="AlphaFoldDB" id="A0A6A0HDJ5"/>
<dbReference type="PANTHER" id="PTHR10857">
    <property type="entry name" value="COPINE"/>
    <property type="match status" value="1"/>
</dbReference>
<dbReference type="InterPro" id="IPR000008">
    <property type="entry name" value="C2_dom"/>
</dbReference>
<dbReference type="OrthoDB" id="5855668at2759"/>
<proteinExistence type="predicted"/>
<protein>
    <recommendedName>
        <fullName evidence="1">C2 domain-containing protein</fullName>
    </recommendedName>
</protein>
<reference evidence="2" key="2">
    <citation type="journal article" date="2018" name="Environ. Sci. Technol.">
        <title>The Toxicogenome of Hyalella azteca: A Model for Sediment Ecotoxicology and Evolutionary Toxicology.</title>
        <authorList>
            <person name="Poynton H.C."/>
            <person name="Hasenbein S."/>
            <person name="Benoit J.B."/>
            <person name="Sepulveda M.S."/>
            <person name="Poelchau M.F."/>
            <person name="Hughes D.S.T."/>
            <person name="Murali S.C."/>
            <person name="Chen S."/>
            <person name="Glastad K.M."/>
            <person name="Goodisman M.A.D."/>
            <person name="Werren J.H."/>
            <person name="Vineis J.H."/>
            <person name="Bowen J.L."/>
            <person name="Friedrich M."/>
            <person name="Jones J."/>
            <person name="Robertson H.M."/>
            <person name="Feyereisen R."/>
            <person name="Mechler-Hickson A."/>
            <person name="Mathers N."/>
            <person name="Lee C.E."/>
            <person name="Colbourne J.K."/>
            <person name="Biales A."/>
            <person name="Johnston J.S."/>
            <person name="Wellborn G.A."/>
            <person name="Rosendale A.J."/>
            <person name="Cridge A.G."/>
            <person name="Munoz-Torres M.C."/>
            <person name="Bain P.A."/>
            <person name="Manny A.R."/>
            <person name="Major K.M."/>
            <person name="Lambert F.N."/>
            <person name="Vulpe C.D."/>
            <person name="Tuck P."/>
            <person name="Blalock B.J."/>
            <person name="Lin Y.Y."/>
            <person name="Smith M.E."/>
            <person name="Ochoa-Acuna H."/>
            <person name="Chen M.M."/>
            <person name="Childers C.P."/>
            <person name="Qu J."/>
            <person name="Dugan S."/>
            <person name="Lee S.L."/>
            <person name="Chao H."/>
            <person name="Dinh H."/>
            <person name="Han Y."/>
            <person name="Doddapaneni H."/>
            <person name="Worley K.C."/>
            <person name="Muzny D.M."/>
            <person name="Gibbs R.A."/>
            <person name="Richards S."/>
        </authorList>
    </citation>
    <scope>NUCLEOTIDE SEQUENCE</scope>
    <source>
        <strain evidence="2">HAZT.00-mixed</strain>
        <tissue evidence="2">Whole organism</tissue>
    </source>
</reference>
<organism evidence="2">
    <name type="scientific">Hyalella azteca</name>
    <name type="common">Amphipod</name>
    <dbReference type="NCBI Taxonomy" id="294128"/>
    <lineage>
        <taxon>Eukaryota</taxon>
        <taxon>Metazoa</taxon>
        <taxon>Ecdysozoa</taxon>
        <taxon>Arthropoda</taxon>
        <taxon>Crustacea</taxon>
        <taxon>Multicrustacea</taxon>
        <taxon>Malacostraca</taxon>
        <taxon>Eumalacostraca</taxon>
        <taxon>Peracarida</taxon>
        <taxon>Amphipoda</taxon>
        <taxon>Senticaudata</taxon>
        <taxon>Talitrida</taxon>
        <taxon>Talitroidea</taxon>
        <taxon>Hyalellidae</taxon>
        <taxon>Hyalella</taxon>
    </lineage>
</organism>
<evidence type="ECO:0000259" key="1">
    <source>
        <dbReference type="PROSITE" id="PS50004"/>
    </source>
</evidence>
<reference evidence="2" key="1">
    <citation type="submission" date="2014-08" db="EMBL/GenBank/DDBJ databases">
        <authorList>
            <person name="Murali S."/>
            <person name="Richards S."/>
            <person name="Bandaranaike D."/>
            <person name="Bellair M."/>
            <person name="Blankenburg K."/>
            <person name="Chao H."/>
            <person name="Dinh H."/>
            <person name="Doddapaneni H."/>
            <person name="Dugan-Rocha S."/>
            <person name="Elkadiri S."/>
            <person name="Gnanaolivu R."/>
            <person name="Hughes D."/>
            <person name="Lee S."/>
            <person name="Li M."/>
            <person name="Ming W."/>
            <person name="Munidasa M."/>
            <person name="Muniz J."/>
            <person name="Nguyen L."/>
            <person name="Osuji N."/>
            <person name="Pu L.-L."/>
            <person name="Puazo M."/>
            <person name="Skinner E."/>
            <person name="Qu C."/>
            <person name="Quiroz J."/>
            <person name="Raj R."/>
            <person name="Weissenberger G."/>
            <person name="Xin Y."/>
            <person name="Zou X."/>
            <person name="Han Y."/>
            <person name="Worley K."/>
            <person name="Muzny D."/>
            <person name="Gibbs R."/>
        </authorList>
    </citation>
    <scope>NUCLEOTIDE SEQUENCE</scope>
    <source>
        <strain evidence="2">HAZT.00-mixed</strain>
        <tissue evidence="2">Whole organism</tissue>
    </source>
</reference>
<feature type="domain" description="C2" evidence="1">
    <location>
        <begin position="1"/>
        <end position="120"/>
    </location>
</feature>
<comment type="caution">
    <text evidence="2">The sequence shown here is derived from an EMBL/GenBank/DDBJ whole genome shotgun (WGS) entry which is preliminary data.</text>
</comment>
<reference evidence="2" key="3">
    <citation type="submission" date="2019-06" db="EMBL/GenBank/DDBJ databases">
        <authorList>
            <person name="Poynton C."/>
            <person name="Hasenbein S."/>
            <person name="Benoit J.B."/>
            <person name="Sepulveda M.S."/>
            <person name="Poelchau M.F."/>
            <person name="Murali S.C."/>
            <person name="Chen S."/>
            <person name="Glastad K.M."/>
            <person name="Werren J.H."/>
            <person name="Vineis J.H."/>
            <person name="Bowen J.L."/>
            <person name="Friedrich M."/>
            <person name="Jones J."/>
            <person name="Robertson H.M."/>
            <person name="Feyereisen R."/>
            <person name="Mechler-Hickson A."/>
            <person name="Mathers N."/>
            <person name="Lee C.E."/>
            <person name="Colbourne J.K."/>
            <person name="Biales A."/>
            <person name="Johnston J.S."/>
            <person name="Wellborn G.A."/>
            <person name="Rosendale A.J."/>
            <person name="Cridge A.G."/>
            <person name="Munoz-Torres M.C."/>
            <person name="Bain P.A."/>
            <person name="Manny A.R."/>
            <person name="Major K.M."/>
            <person name="Lambert F.N."/>
            <person name="Vulpe C.D."/>
            <person name="Tuck P."/>
            <person name="Blalock B.J."/>
            <person name="Lin Y.-Y."/>
            <person name="Smith M.E."/>
            <person name="Ochoa-Acuna H."/>
            <person name="Chen M.-J.M."/>
            <person name="Childers C.P."/>
            <person name="Qu J."/>
            <person name="Dugan S."/>
            <person name="Lee S.L."/>
            <person name="Chao H."/>
            <person name="Dinh H."/>
            <person name="Han Y."/>
            <person name="Doddapaneni H."/>
            <person name="Worley K.C."/>
            <person name="Muzny D.M."/>
            <person name="Gibbs R.A."/>
            <person name="Richards S."/>
        </authorList>
    </citation>
    <scope>NUCLEOTIDE SEQUENCE</scope>
    <source>
        <strain evidence="2">HAZT.00-mixed</strain>
        <tissue evidence="2">Whole organism</tissue>
    </source>
</reference>
<accession>A0A6A0HDJ5</accession>
<dbReference type="FunFam" id="2.60.40.150:FF:000099">
    <property type="entry name" value="Copine 3"/>
    <property type="match status" value="1"/>
</dbReference>
<dbReference type="CDD" id="cd04047">
    <property type="entry name" value="C2B_Copine"/>
    <property type="match status" value="1"/>
</dbReference>
<dbReference type="Pfam" id="PF00168">
    <property type="entry name" value="C2"/>
    <property type="match status" value="2"/>
</dbReference>